<evidence type="ECO:0000256" key="1">
    <source>
        <dbReference type="SAM" id="MobiDB-lite"/>
    </source>
</evidence>
<dbReference type="Proteomes" id="UP000736787">
    <property type="component" value="Unassembled WGS sequence"/>
</dbReference>
<sequence>MGLTSMMSPWRTGKSRPQQPTPSRPQSHTIRSQSRGDTVKKIRALQVRGARATKKKRRHNAGDAFFSASCCYRTRSVDAKCIRDCFQVWCDFATEPDPAVRVQRHQ</sequence>
<dbReference type="EMBL" id="RCMK01000066">
    <property type="protein sequence ID" value="KAG2950648.1"/>
    <property type="molecule type" value="Genomic_DNA"/>
</dbReference>
<name>A0A8T1LD88_9STRA</name>
<dbReference type="AlphaFoldDB" id="A0A8T1LD88"/>
<protein>
    <submittedName>
        <fullName evidence="2">Uncharacterized protein</fullName>
    </submittedName>
</protein>
<comment type="caution">
    <text evidence="2">The sequence shown here is derived from an EMBL/GenBank/DDBJ whole genome shotgun (WGS) entry which is preliminary data.</text>
</comment>
<gene>
    <name evidence="2" type="ORF">PC117_g4235</name>
</gene>
<organism evidence="2 3">
    <name type="scientific">Phytophthora cactorum</name>
    <dbReference type="NCBI Taxonomy" id="29920"/>
    <lineage>
        <taxon>Eukaryota</taxon>
        <taxon>Sar</taxon>
        <taxon>Stramenopiles</taxon>
        <taxon>Oomycota</taxon>
        <taxon>Peronosporomycetes</taxon>
        <taxon>Peronosporales</taxon>
        <taxon>Peronosporaceae</taxon>
        <taxon>Phytophthora</taxon>
    </lineage>
</organism>
<feature type="region of interest" description="Disordered" evidence="1">
    <location>
        <begin position="1"/>
        <end position="40"/>
    </location>
</feature>
<reference evidence="2" key="1">
    <citation type="submission" date="2018-10" db="EMBL/GenBank/DDBJ databases">
        <title>Effector identification in a new, highly contiguous assembly of the strawberry crown rot pathogen Phytophthora cactorum.</title>
        <authorList>
            <person name="Armitage A.D."/>
            <person name="Nellist C.F."/>
            <person name="Bates H."/>
            <person name="Vickerstaff R.J."/>
            <person name="Harrison R.J."/>
        </authorList>
    </citation>
    <scope>NUCLEOTIDE SEQUENCE</scope>
    <source>
        <strain evidence="2">4040</strain>
    </source>
</reference>
<accession>A0A8T1LD88</accession>
<evidence type="ECO:0000313" key="2">
    <source>
        <dbReference type="EMBL" id="KAG2950648.1"/>
    </source>
</evidence>
<evidence type="ECO:0000313" key="3">
    <source>
        <dbReference type="Proteomes" id="UP000736787"/>
    </source>
</evidence>
<proteinExistence type="predicted"/>